<feature type="region of interest" description="Disordered" evidence="7">
    <location>
        <begin position="260"/>
        <end position="293"/>
    </location>
</feature>
<evidence type="ECO:0000259" key="9">
    <source>
        <dbReference type="Pfam" id="PF07282"/>
    </source>
</evidence>
<dbReference type="GO" id="GO:0032196">
    <property type="term" value="P:transposition"/>
    <property type="evidence" value="ECO:0007669"/>
    <property type="project" value="UniProtKB-KW"/>
</dbReference>
<evidence type="ECO:0000256" key="6">
    <source>
        <dbReference type="ARBA" id="ARBA00023172"/>
    </source>
</evidence>
<dbReference type="GO" id="GO:0006310">
    <property type="term" value="P:DNA recombination"/>
    <property type="evidence" value="ECO:0007669"/>
    <property type="project" value="UniProtKB-KW"/>
</dbReference>
<evidence type="ECO:0000259" key="8">
    <source>
        <dbReference type="Pfam" id="PF01385"/>
    </source>
</evidence>
<evidence type="ECO:0000256" key="2">
    <source>
        <dbReference type="ARBA" id="ARBA00022578"/>
    </source>
</evidence>
<evidence type="ECO:0000256" key="1">
    <source>
        <dbReference type="ARBA" id="ARBA00008761"/>
    </source>
</evidence>
<evidence type="ECO:0000313" key="12">
    <source>
        <dbReference type="Proteomes" id="UP000010478"/>
    </source>
</evidence>
<dbReference type="Proteomes" id="UP000010478">
    <property type="component" value="Chromosome"/>
</dbReference>
<dbReference type="InterPro" id="IPR001959">
    <property type="entry name" value="Transposase"/>
</dbReference>
<feature type="compositionally biased region" description="Basic residues" evidence="7">
    <location>
        <begin position="263"/>
        <end position="280"/>
    </location>
</feature>
<accession>K9VK52</accession>
<dbReference type="RefSeq" id="WP_015177144.1">
    <property type="nucleotide sequence ID" value="NC_019729.1"/>
</dbReference>
<dbReference type="EMBL" id="CP003614">
    <property type="protein sequence ID" value="AFZ07882.1"/>
    <property type="molecule type" value="Genomic_DNA"/>
</dbReference>
<evidence type="ECO:0000256" key="3">
    <source>
        <dbReference type="ARBA" id="ARBA00022723"/>
    </source>
</evidence>
<evidence type="ECO:0000313" key="11">
    <source>
        <dbReference type="EMBL" id="AFZ07882.1"/>
    </source>
</evidence>
<keyword evidence="2" id="KW-0815">Transposition</keyword>
<dbReference type="Pfam" id="PF01385">
    <property type="entry name" value="OrfB_IS605"/>
    <property type="match status" value="1"/>
</dbReference>
<dbReference type="InterPro" id="IPR010095">
    <property type="entry name" value="Cas12f1-like_TNB"/>
</dbReference>
<protein>
    <submittedName>
        <fullName evidence="11">Transposase IS891/IS1136/IS1341 family</fullName>
    </submittedName>
</protein>
<evidence type="ECO:0000256" key="4">
    <source>
        <dbReference type="ARBA" id="ARBA00022833"/>
    </source>
</evidence>
<dbReference type="GO" id="GO:0046872">
    <property type="term" value="F:metal ion binding"/>
    <property type="evidence" value="ECO:0007669"/>
    <property type="project" value="UniProtKB-KW"/>
</dbReference>
<feature type="domain" description="Transposase putative helix-turn-helix" evidence="10">
    <location>
        <begin position="8"/>
        <end position="51"/>
    </location>
</feature>
<keyword evidence="6" id="KW-0233">DNA recombination</keyword>
<feature type="domain" description="Cas12f1-like TNB" evidence="9">
    <location>
        <begin position="357"/>
        <end position="422"/>
    </location>
</feature>
<evidence type="ECO:0000259" key="10">
    <source>
        <dbReference type="Pfam" id="PF12323"/>
    </source>
</evidence>
<evidence type="ECO:0000256" key="7">
    <source>
        <dbReference type="SAM" id="MobiDB-lite"/>
    </source>
</evidence>
<comment type="similarity">
    <text evidence="1">In the C-terminal section; belongs to the transposase 35 family.</text>
</comment>
<feature type="domain" description="Probable transposase IS891/IS1136/IS1341" evidence="8">
    <location>
        <begin position="219"/>
        <end position="325"/>
    </location>
</feature>
<keyword evidence="4" id="KW-0862">Zinc</keyword>
<dbReference type="NCBIfam" id="NF040570">
    <property type="entry name" value="guided_TnpB"/>
    <property type="match status" value="1"/>
</dbReference>
<gene>
    <name evidence="11" type="ORF">Osc7112_3512</name>
</gene>
<reference evidence="11 12" key="1">
    <citation type="submission" date="2012-05" db="EMBL/GenBank/DDBJ databases">
        <title>Finished chromosome of genome of Oscillatoria sp. PCC 7112.</title>
        <authorList>
            <consortium name="US DOE Joint Genome Institute"/>
            <person name="Gugger M."/>
            <person name="Coursin T."/>
            <person name="Rippka R."/>
            <person name="Tandeau De Marsac N."/>
            <person name="Huntemann M."/>
            <person name="Wei C.-L."/>
            <person name="Han J."/>
            <person name="Detter J.C."/>
            <person name="Han C."/>
            <person name="Tapia R."/>
            <person name="Davenport K."/>
            <person name="Daligault H."/>
            <person name="Erkkila T."/>
            <person name="Gu W."/>
            <person name="Munk A.C.C."/>
            <person name="Teshima H."/>
            <person name="Xu Y."/>
            <person name="Chain P."/>
            <person name="Chen A."/>
            <person name="Krypides N."/>
            <person name="Mavromatis K."/>
            <person name="Markowitz V."/>
            <person name="Szeto E."/>
            <person name="Ivanova N."/>
            <person name="Mikhailova N."/>
            <person name="Ovchinnikova G."/>
            <person name="Pagani I."/>
            <person name="Pati A."/>
            <person name="Goodwin L."/>
            <person name="Peters L."/>
            <person name="Pitluck S."/>
            <person name="Woyke T."/>
            <person name="Kerfeld C."/>
        </authorList>
    </citation>
    <scope>NUCLEOTIDE SEQUENCE [LARGE SCALE GENOMIC DNA]</scope>
    <source>
        <strain evidence="11 12">PCC 7112</strain>
    </source>
</reference>
<keyword evidence="5" id="KW-0238">DNA-binding</keyword>
<dbReference type="Pfam" id="PF07282">
    <property type="entry name" value="Cas12f1-like_TNB"/>
    <property type="match status" value="1"/>
</dbReference>
<evidence type="ECO:0000256" key="5">
    <source>
        <dbReference type="ARBA" id="ARBA00023125"/>
    </source>
</evidence>
<dbReference type="InterPro" id="IPR021027">
    <property type="entry name" value="Transposase_put_HTH"/>
</dbReference>
<dbReference type="GO" id="GO:0003677">
    <property type="term" value="F:DNA binding"/>
    <property type="evidence" value="ECO:0007669"/>
    <property type="project" value="UniProtKB-KW"/>
</dbReference>
<organism evidence="11 12">
    <name type="scientific">Phormidium nigroviride PCC 7112</name>
    <dbReference type="NCBI Taxonomy" id="179408"/>
    <lineage>
        <taxon>Bacteria</taxon>
        <taxon>Bacillati</taxon>
        <taxon>Cyanobacteriota</taxon>
        <taxon>Cyanophyceae</taxon>
        <taxon>Oscillatoriophycideae</taxon>
        <taxon>Oscillatoriales</taxon>
        <taxon>Oscillatoriaceae</taxon>
        <taxon>Phormidium</taxon>
    </lineage>
</organism>
<dbReference type="STRING" id="179408.Osc7112_3512"/>
<keyword evidence="12" id="KW-1185">Reference proteome</keyword>
<dbReference type="Pfam" id="PF12323">
    <property type="entry name" value="HTH_OrfB_IS605"/>
    <property type="match status" value="1"/>
</dbReference>
<dbReference type="KEGG" id="oni:Osc7112_3512"/>
<dbReference type="PATRIC" id="fig|179408.3.peg.4312"/>
<proteinExistence type="inferred from homology"/>
<keyword evidence="3" id="KW-0479">Metal-binding</keyword>
<name>K9VK52_9CYAN</name>
<dbReference type="eggNOG" id="COG0675">
    <property type="taxonomic scope" value="Bacteria"/>
</dbReference>
<sequence>MRIGYDAMKATYQYQFYPDTNQKLTLNHWLRICRYWYNRQLGDRFDWWEMNRTAINACPLIASISAPRAKPNYYSQKQQLPVIKKDLVKVFHSGELLDFKQVDSTVLQDVSKRVDKAFERFVIGDSKGGRSGKPRFKTEADYRTMTFSTANSDWIKLVRKNWLYIRLPKLGIIKVRMHRLIPDGFSVKQISVTRKADGWFIQIMLEDASVPQFIPDKITPNWNNSIGLDAVLHEDVYLASSSGEKLPSLKPLCKNQSKLDRISRKRNKQKRGSKSRRKLAKKEARQHQKIARSRQDFHYKTAHKLVKSGAKFFFHEDLNLKGLTKRNKVKQDDEGNYLPNGQSAKSGLNKSWLDAAFGQFFKTLEYIAEKAGSVVVSQKPAYTSMVLCYRNEIIFTDCGIRNYWDEQNSLMVDRDINAAINLKRLGLDIFPSIKRRSGNLSVVGTMDDSTVKEILHTLHRAAKKPTS</sequence>
<dbReference type="AlphaFoldDB" id="K9VK52"/>
<dbReference type="HOGENOM" id="CLU_032903_0_1_3"/>